<protein>
    <submittedName>
        <fullName evidence="2">Uncharacterized protein</fullName>
    </submittedName>
</protein>
<gene>
    <name evidence="2" type="ORF">GCM10022212_04150</name>
</gene>
<keyword evidence="3" id="KW-1185">Reference proteome</keyword>
<reference evidence="3" key="1">
    <citation type="journal article" date="2019" name="Int. J. Syst. Evol. Microbiol.">
        <title>The Global Catalogue of Microorganisms (GCM) 10K type strain sequencing project: providing services to taxonomists for standard genome sequencing and annotation.</title>
        <authorList>
            <consortium name="The Broad Institute Genomics Platform"/>
            <consortium name="The Broad Institute Genome Sequencing Center for Infectious Disease"/>
            <person name="Wu L."/>
            <person name="Ma J."/>
        </authorList>
    </citation>
    <scope>NUCLEOTIDE SEQUENCE [LARGE SCALE GENOMIC DNA]</scope>
    <source>
        <strain evidence="3">JCM 16673</strain>
    </source>
</reference>
<comment type="caution">
    <text evidence="2">The sequence shown here is derived from an EMBL/GenBank/DDBJ whole genome shotgun (WGS) entry which is preliminary data.</text>
</comment>
<feature type="signal peptide" evidence="1">
    <location>
        <begin position="1"/>
        <end position="24"/>
    </location>
</feature>
<organism evidence="2 3">
    <name type="scientific">Actimicrobium antarcticum</name>
    <dbReference type="NCBI Taxonomy" id="1051899"/>
    <lineage>
        <taxon>Bacteria</taxon>
        <taxon>Pseudomonadati</taxon>
        <taxon>Pseudomonadota</taxon>
        <taxon>Betaproteobacteria</taxon>
        <taxon>Burkholderiales</taxon>
        <taxon>Oxalobacteraceae</taxon>
        <taxon>Actimicrobium</taxon>
    </lineage>
</organism>
<sequence>MRFHRILNCLVLASIAFLTLPAHAFDRPFPANAKRGIFAITDYPQVSLDGKARSLAQGARIWSTDNLTVIPNALGSNAHTVNYTTDLNGTIDRVWLLSEQEAAIRRPANTTSSNQTQ</sequence>
<feature type="chain" id="PRO_5046453636" evidence="1">
    <location>
        <begin position="25"/>
        <end position="117"/>
    </location>
</feature>
<dbReference type="EMBL" id="BAAAZE010000003">
    <property type="protein sequence ID" value="GAA4013352.1"/>
    <property type="molecule type" value="Genomic_DNA"/>
</dbReference>
<proteinExistence type="predicted"/>
<evidence type="ECO:0000313" key="3">
    <source>
        <dbReference type="Proteomes" id="UP001501353"/>
    </source>
</evidence>
<dbReference type="Proteomes" id="UP001501353">
    <property type="component" value="Unassembled WGS sequence"/>
</dbReference>
<keyword evidence="1" id="KW-0732">Signal</keyword>
<evidence type="ECO:0000256" key="1">
    <source>
        <dbReference type="SAM" id="SignalP"/>
    </source>
</evidence>
<accession>A0ABP7SLF2</accession>
<dbReference type="RefSeq" id="WP_344761564.1">
    <property type="nucleotide sequence ID" value="NZ_BAAAZE010000003.1"/>
</dbReference>
<evidence type="ECO:0000313" key="2">
    <source>
        <dbReference type="EMBL" id="GAA4013352.1"/>
    </source>
</evidence>
<name>A0ABP7SLF2_9BURK</name>